<dbReference type="Proteomes" id="UP001501844">
    <property type="component" value="Unassembled WGS sequence"/>
</dbReference>
<evidence type="ECO:0000313" key="2">
    <source>
        <dbReference type="EMBL" id="GAA4307036.1"/>
    </source>
</evidence>
<accession>A0ABP8FM57</accession>
<gene>
    <name evidence="2" type="ORF">GCM10023183_22660</name>
</gene>
<protein>
    <submittedName>
        <fullName evidence="2">Uncharacterized protein</fullName>
    </submittedName>
</protein>
<evidence type="ECO:0000256" key="1">
    <source>
        <dbReference type="SAM" id="MobiDB-lite"/>
    </source>
</evidence>
<organism evidence="2 3">
    <name type="scientific">Nibribacter koreensis</name>
    <dbReference type="NCBI Taxonomy" id="1084519"/>
    <lineage>
        <taxon>Bacteria</taxon>
        <taxon>Pseudomonadati</taxon>
        <taxon>Bacteroidota</taxon>
        <taxon>Cytophagia</taxon>
        <taxon>Cytophagales</taxon>
        <taxon>Hymenobacteraceae</taxon>
        <taxon>Nibribacter</taxon>
    </lineage>
</organism>
<reference evidence="3" key="1">
    <citation type="journal article" date="2019" name="Int. J. Syst. Evol. Microbiol.">
        <title>The Global Catalogue of Microorganisms (GCM) 10K type strain sequencing project: providing services to taxonomists for standard genome sequencing and annotation.</title>
        <authorList>
            <consortium name="The Broad Institute Genomics Platform"/>
            <consortium name="The Broad Institute Genome Sequencing Center for Infectious Disease"/>
            <person name="Wu L."/>
            <person name="Ma J."/>
        </authorList>
    </citation>
    <scope>NUCLEOTIDE SEQUENCE [LARGE SCALE GENOMIC DNA]</scope>
    <source>
        <strain evidence="3">JCM 17917</strain>
    </source>
</reference>
<feature type="region of interest" description="Disordered" evidence="1">
    <location>
        <begin position="178"/>
        <end position="198"/>
    </location>
</feature>
<comment type="caution">
    <text evidence="2">The sequence shown here is derived from an EMBL/GenBank/DDBJ whole genome shotgun (WGS) entry which is preliminary data.</text>
</comment>
<sequence>MESGIVDSATAVNPHHGIWAYVHFDFANNRASIYRKKFAEYFLPEFDRFKKDTIIANLNSDTLLIGFANQLLQFDFKNFYLKETLKRKKIEDAGRNGRLDEIRHLRRIDFQVFYVRLKTDSAEQVFAYNNMVGIPAFIHVTELFNRLTESEKLKVTANKLNEDSLMAPFLARPELINSFFPPPPLPDPPPPPPPPSKY</sequence>
<evidence type="ECO:0000313" key="3">
    <source>
        <dbReference type="Proteomes" id="UP001501844"/>
    </source>
</evidence>
<keyword evidence="3" id="KW-1185">Reference proteome</keyword>
<proteinExistence type="predicted"/>
<dbReference type="EMBL" id="BAABGX010000002">
    <property type="protein sequence ID" value="GAA4307036.1"/>
    <property type="molecule type" value="Genomic_DNA"/>
</dbReference>
<name>A0ABP8FM57_9BACT</name>
<feature type="compositionally biased region" description="Pro residues" evidence="1">
    <location>
        <begin position="180"/>
        <end position="198"/>
    </location>
</feature>